<dbReference type="Pfam" id="PF07729">
    <property type="entry name" value="FCD"/>
    <property type="match status" value="1"/>
</dbReference>
<evidence type="ECO:0000313" key="5">
    <source>
        <dbReference type="EMBL" id="NBC72058.1"/>
    </source>
</evidence>
<gene>
    <name evidence="5" type="ORF">GT003_23935</name>
</gene>
<keyword evidence="3" id="KW-0804">Transcription</keyword>
<dbReference type="Proteomes" id="UP000558113">
    <property type="component" value="Unassembled WGS sequence"/>
</dbReference>
<evidence type="ECO:0000259" key="4">
    <source>
        <dbReference type="PROSITE" id="PS50949"/>
    </source>
</evidence>
<accession>A0A7X4YT62</accession>
<dbReference type="AlphaFoldDB" id="A0A7X4YT62"/>
<organism evidence="5 6">
    <name type="scientific">Paenibacillus sacheonensis</name>
    <dbReference type="NCBI Taxonomy" id="742054"/>
    <lineage>
        <taxon>Bacteria</taxon>
        <taxon>Bacillati</taxon>
        <taxon>Bacillota</taxon>
        <taxon>Bacilli</taxon>
        <taxon>Bacillales</taxon>
        <taxon>Paenibacillaceae</taxon>
        <taxon>Paenibacillus</taxon>
    </lineage>
</organism>
<dbReference type="PRINTS" id="PR00035">
    <property type="entry name" value="HTHGNTR"/>
</dbReference>
<protein>
    <submittedName>
        <fullName evidence="5">GntR family transcriptional regulator</fullName>
    </submittedName>
</protein>
<evidence type="ECO:0000256" key="1">
    <source>
        <dbReference type="ARBA" id="ARBA00023015"/>
    </source>
</evidence>
<dbReference type="InterPro" id="IPR036388">
    <property type="entry name" value="WH-like_DNA-bd_sf"/>
</dbReference>
<evidence type="ECO:0000256" key="3">
    <source>
        <dbReference type="ARBA" id="ARBA00023163"/>
    </source>
</evidence>
<dbReference type="RefSeq" id="WP_161702661.1">
    <property type="nucleotide sequence ID" value="NZ_JAAAMU010000016.1"/>
</dbReference>
<reference evidence="5 6" key="1">
    <citation type="submission" date="2020-01" db="EMBL/GenBank/DDBJ databases">
        <title>Paenibacillus soybeanensis sp. nov. isolated from the nodules of soybean (Glycine max(L.) Merr).</title>
        <authorList>
            <person name="Wang H."/>
        </authorList>
    </citation>
    <scope>NUCLEOTIDE SEQUENCE [LARGE SCALE GENOMIC DNA]</scope>
    <source>
        <strain evidence="5 6">DSM 23054</strain>
    </source>
</reference>
<keyword evidence="6" id="KW-1185">Reference proteome</keyword>
<dbReference type="GO" id="GO:0003677">
    <property type="term" value="F:DNA binding"/>
    <property type="evidence" value="ECO:0007669"/>
    <property type="project" value="UniProtKB-KW"/>
</dbReference>
<dbReference type="Gene3D" id="1.20.120.530">
    <property type="entry name" value="GntR ligand-binding domain-like"/>
    <property type="match status" value="1"/>
</dbReference>
<dbReference type="Pfam" id="PF00392">
    <property type="entry name" value="GntR"/>
    <property type="match status" value="1"/>
</dbReference>
<dbReference type="InterPro" id="IPR036390">
    <property type="entry name" value="WH_DNA-bd_sf"/>
</dbReference>
<dbReference type="InterPro" id="IPR000524">
    <property type="entry name" value="Tscrpt_reg_HTH_GntR"/>
</dbReference>
<dbReference type="SMART" id="SM00895">
    <property type="entry name" value="FCD"/>
    <property type="match status" value="1"/>
</dbReference>
<proteinExistence type="predicted"/>
<dbReference type="InterPro" id="IPR008920">
    <property type="entry name" value="TF_FadR/GntR_C"/>
</dbReference>
<dbReference type="PANTHER" id="PTHR43537:SF24">
    <property type="entry name" value="GLUCONATE OPERON TRANSCRIPTIONAL REPRESSOR"/>
    <property type="match status" value="1"/>
</dbReference>
<name>A0A7X4YT62_9BACL</name>
<sequence length="233" mass="26670">MIKVNRKHDRFSRSVFAKDILHHLRLQILSGELPAKFRLVEGQLAEEYGVSRGPVRSAIHALEQQGLVQTLPNGGSEVVGFTEKHANDLFDMRENLERMAASEIMRNESIDTQPLQGIIANMLRNGISLQELEQLDIEFHYEFMKLADNWALLQLWGTLRPIITDMLTLSNRLNTANELIPDNHALILKAIEDRKLNVLLQLVEEQIKLPRQLIADWYRQRAAEETTAKSSAQ</sequence>
<dbReference type="PROSITE" id="PS50949">
    <property type="entry name" value="HTH_GNTR"/>
    <property type="match status" value="1"/>
</dbReference>
<dbReference type="EMBL" id="JAAAMU010000016">
    <property type="protein sequence ID" value="NBC72058.1"/>
    <property type="molecule type" value="Genomic_DNA"/>
</dbReference>
<dbReference type="GO" id="GO:0003700">
    <property type="term" value="F:DNA-binding transcription factor activity"/>
    <property type="evidence" value="ECO:0007669"/>
    <property type="project" value="InterPro"/>
</dbReference>
<feature type="domain" description="HTH gntR-type" evidence="4">
    <location>
        <begin position="14"/>
        <end position="81"/>
    </location>
</feature>
<evidence type="ECO:0000256" key="2">
    <source>
        <dbReference type="ARBA" id="ARBA00023125"/>
    </source>
</evidence>
<keyword evidence="1" id="KW-0805">Transcription regulation</keyword>
<dbReference type="SUPFAM" id="SSF48008">
    <property type="entry name" value="GntR ligand-binding domain-like"/>
    <property type="match status" value="1"/>
</dbReference>
<keyword evidence="2" id="KW-0238">DNA-binding</keyword>
<dbReference type="SUPFAM" id="SSF46785">
    <property type="entry name" value="Winged helix' DNA-binding domain"/>
    <property type="match status" value="1"/>
</dbReference>
<evidence type="ECO:0000313" key="6">
    <source>
        <dbReference type="Proteomes" id="UP000558113"/>
    </source>
</evidence>
<dbReference type="Gene3D" id="1.10.10.10">
    <property type="entry name" value="Winged helix-like DNA-binding domain superfamily/Winged helix DNA-binding domain"/>
    <property type="match status" value="1"/>
</dbReference>
<dbReference type="OrthoDB" id="2592645at2"/>
<dbReference type="PANTHER" id="PTHR43537">
    <property type="entry name" value="TRANSCRIPTIONAL REGULATOR, GNTR FAMILY"/>
    <property type="match status" value="1"/>
</dbReference>
<dbReference type="CDD" id="cd07377">
    <property type="entry name" value="WHTH_GntR"/>
    <property type="match status" value="1"/>
</dbReference>
<dbReference type="InterPro" id="IPR011711">
    <property type="entry name" value="GntR_C"/>
</dbReference>
<comment type="caution">
    <text evidence="5">The sequence shown here is derived from an EMBL/GenBank/DDBJ whole genome shotgun (WGS) entry which is preliminary data.</text>
</comment>
<dbReference type="SMART" id="SM00345">
    <property type="entry name" value="HTH_GNTR"/>
    <property type="match status" value="1"/>
</dbReference>